<proteinExistence type="inferred from homology"/>
<dbReference type="InterPro" id="IPR050638">
    <property type="entry name" value="AA-Vitamin_Transporters"/>
</dbReference>
<protein>
    <submittedName>
        <fullName evidence="8">Drug/metabolite transporter (DMT)-like permease</fullName>
    </submittedName>
</protein>
<gene>
    <name evidence="8" type="ORF">J2Y69_002502</name>
</gene>
<feature type="domain" description="EamA" evidence="7">
    <location>
        <begin position="22"/>
        <end position="153"/>
    </location>
</feature>
<evidence type="ECO:0000313" key="9">
    <source>
        <dbReference type="Proteomes" id="UP001259347"/>
    </source>
</evidence>
<comment type="caution">
    <text evidence="8">The sequence shown here is derived from an EMBL/GenBank/DDBJ whole genome shotgun (WGS) entry which is preliminary data.</text>
</comment>
<evidence type="ECO:0000256" key="1">
    <source>
        <dbReference type="ARBA" id="ARBA00004141"/>
    </source>
</evidence>
<keyword evidence="5 6" id="KW-0472">Membrane</keyword>
<feature type="transmembrane region" description="Helical" evidence="6">
    <location>
        <begin position="224"/>
        <end position="246"/>
    </location>
</feature>
<evidence type="ECO:0000256" key="5">
    <source>
        <dbReference type="ARBA" id="ARBA00023136"/>
    </source>
</evidence>
<name>A0ABU1SE76_9MICO</name>
<feature type="transmembrane region" description="Helical" evidence="6">
    <location>
        <begin position="48"/>
        <end position="68"/>
    </location>
</feature>
<dbReference type="PANTHER" id="PTHR32322:SF9">
    <property type="entry name" value="AMINO-ACID METABOLITE EFFLUX PUMP-RELATED"/>
    <property type="match status" value="1"/>
</dbReference>
<comment type="subcellular location">
    <subcellularLocation>
        <location evidence="1">Membrane</location>
        <topology evidence="1">Multi-pass membrane protein</topology>
    </subcellularLocation>
</comment>
<dbReference type="Pfam" id="PF00892">
    <property type="entry name" value="EamA"/>
    <property type="match status" value="2"/>
</dbReference>
<evidence type="ECO:0000256" key="3">
    <source>
        <dbReference type="ARBA" id="ARBA00022692"/>
    </source>
</evidence>
<feature type="transmembrane region" description="Helical" evidence="6">
    <location>
        <begin position="258"/>
        <end position="278"/>
    </location>
</feature>
<feature type="domain" description="EamA" evidence="7">
    <location>
        <begin position="167"/>
        <end position="299"/>
    </location>
</feature>
<evidence type="ECO:0000259" key="7">
    <source>
        <dbReference type="Pfam" id="PF00892"/>
    </source>
</evidence>
<feature type="transmembrane region" description="Helical" evidence="6">
    <location>
        <begin position="164"/>
        <end position="184"/>
    </location>
</feature>
<dbReference type="EMBL" id="JAVDUM010000011">
    <property type="protein sequence ID" value="MDR6867894.1"/>
    <property type="molecule type" value="Genomic_DNA"/>
</dbReference>
<evidence type="ECO:0000256" key="2">
    <source>
        <dbReference type="ARBA" id="ARBA00007362"/>
    </source>
</evidence>
<dbReference type="PANTHER" id="PTHR32322">
    <property type="entry name" value="INNER MEMBRANE TRANSPORTER"/>
    <property type="match status" value="1"/>
</dbReference>
<feature type="transmembrane region" description="Helical" evidence="6">
    <location>
        <begin position="196"/>
        <end position="218"/>
    </location>
</feature>
<keyword evidence="4 6" id="KW-1133">Transmembrane helix</keyword>
<evidence type="ECO:0000313" key="8">
    <source>
        <dbReference type="EMBL" id="MDR6867894.1"/>
    </source>
</evidence>
<feature type="transmembrane region" description="Helical" evidence="6">
    <location>
        <begin position="112"/>
        <end position="131"/>
    </location>
</feature>
<keyword evidence="3 6" id="KW-0812">Transmembrane</keyword>
<dbReference type="SUPFAM" id="SSF103481">
    <property type="entry name" value="Multidrug resistance efflux transporter EmrE"/>
    <property type="match status" value="2"/>
</dbReference>
<dbReference type="InterPro" id="IPR037185">
    <property type="entry name" value="EmrE-like"/>
</dbReference>
<feature type="transmembrane region" description="Helical" evidence="6">
    <location>
        <begin position="138"/>
        <end position="158"/>
    </location>
</feature>
<evidence type="ECO:0000256" key="4">
    <source>
        <dbReference type="ARBA" id="ARBA00022989"/>
    </source>
</evidence>
<sequence length="322" mass="33221">MTDIAAGSTATERRHRPSSVLVQFVLLAVTWGSSFLFVAVGLTGLSPAQVVLGRLVAGAVTLGLICAIGRRRLPRGIAIWGHLLVVALLLCVIPFLLFAWAQQGISSGMASIYNATTPLMTVLVSLIALRAEPPTRATVLGLVVGFCGVLIVLGPWNGLGGGDVWSQLACLAATACYGTAFVYLRRFVAPRGLDAIPVATVQVGLGAAVMLLLAPAIAMGPFTLSVPVVLAVLALGAVGTGLAYVWNTNIVMAWGASNAAAVTYLTPVVGVLLGVVVLSERVSWNEPVGAVVVILGIAVAQGRLGRGRSGQGRVGSRRTLER</sequence>
<organism evidence="8 9">
    <name type="scientific">Microbacterium resistens</name>
    <dbReference type="NCBI Taxonomy" id="156977"/>
    <lineage>
        <taxon>Bacteria</taxon>
        <taxon>Bacillati</taxon>
        <taxon>Actinomycetota</taxon>
        <taxon>Actinomycetes</taxon>
        <taxon>Micrococcales</taxon>
        <taxon>Microbacteriaceae</taxon>
        <taxon>Microbacterium</taxon>
    </lineage>
</organism>
<accession>A0ABU1SE76</accession>
<feature type="transmembrane region" description="Helical" evidence="6">
    <location>
        <begin position="284"/>
        <end position="304"/>
    </location>
</feature>
<dbReference type="Proteomes" id="UP001259347">
    <property type="component" value="Unassembled WGS sequence"/>
</dbReference>
<comment type="similarity">
    <text evidence="2">Belongs to the EamA transporter family.</text>
</comment>
<feature type="transmembrane region" description="Helical" evidence="6">
    <location>
        <begin position="20"/>
        <end position="42"/>
    </location>
</feature>
<keyword evidence="9" id="KW-1185">Reference proteome</keyword>
<evidence type="ECO:0000256" key="6">
    <source>
        <dbReference type="SAM" id="Phobius"/>
    </source>
</evidence>
<feature type="transmembrane region" description="Helical" evidence="6">
    <location>
        <begin position="80"/>
        <end position="100"/>
    </location>
</feature>
<dbReference type="RefSeq" id="WP_310021174.1">
    <property type="nucleotide sequence ID" value="NZ_JAVDUM010000011.1"/>
</dbReference>
<reference evidence="8 9" key="1">
    <citation type="submission" date="2023-07" db="EMBL/GenBank/DDBJ databases">
        <title>Sorghum-associated microbial communities from plants grown in Nebraska, USA.</title>
        <authorList>
            <person name="Schachtman D."/>
        </authorList>
    </citation>
    <scope>NUCLEOTIDE SEQUENCE [LARGE SCALE GENOMIC DNA]</scope>
    <source>
        <strain evidence="8 9">2980</strain>
    </source>
</reference>
<dbReference type="InterPro" id="IPR000620">
    <property type="entry name" value="EamA_dom"/>
</dbReference>